<evidence type="ECO:0000256" key="4">
    <source>
        <dbReference type="ARBA" id="ARBA00023242"/>
    </source>
</evidence>
<dbReference type="InterPro" id="IPR037818">
    <property type="entry name" value="TAF8"/>
</dbReference>
<dbReference type="Pfam" id="PF07524">
    <property type="entry name" value="Bromo_TP"/>
    <property type="match status" value="1"/>
</dbReference>
<sequence>MDTPEQFFFSLLRISTAQTLRHAGLAGSRPSVLDSFTDMTARYLTLLGATARTITESSNRTTSELSDVLSAMEHLGLLKPLTIYSRDQDDTRAIDNFINWAKSPEVEELRKLAGVVTVELDDEDLDAGDDIAAVPDTAAMAMINGSTLATSQNESSMAAKRPMVSASERSKEPETDIPIKRENVDDHLTPMMMMDIDGIPLSLEDATNIGMGNSGLNAGVSANGSAPRSTEPPPDAGEAAENAKVKVRLKQVDWFTALKLKEDAARFNGTMLGKQAEGKKIVVEGGDSVPVQLPTLLPTGAGRKQPNGN</sequence>
<dbReference type="CDD" id="cd00076">
    <property type="entry name" value="HFD_SF"/>
    <property type="match status" value="1"/>
</dbReference>
<proteinExistence type="predicted"/>
<organism evidence="7 8">
    <name type="scientific">Drechslerella stenobrocha 248</name>
    <dbReference type="NCBI Taxonomy" id="1043628"/>
    <lineage>
        <taxon>Eukaryota</taxon>
        <taxon>Fungi</taxon>
        <taxon>Dikarya</taxon>
        <taxon>Ascomycota</taxon>
        <taxon>Pezizomycotina</taxon>
        <taxon>Orbiliomycetes</taxon>
        <taxon>Orbiliales</taxon>
        <taxon>Orbiliaceae</taxon>
        <taxon>Drechslerella</taxon>
    </lineage>
</organism>
<name>W7I1B5_9PEZI</name>
<keyword evidence="4" id="KW-0539">Nucleus</keyword>
<dbReference type="GO" id="GO:0005669">
    <property type="term" value="C:transcription factor TFIID complex"/>
    <property type="evidence" value="ECO:0007669"/>
    <property type="project" value="InterPro"/>
</dbReference>
<dbReference type="InterPro" id="IPR006565">
    <property type="entry name" value="BTP"/>
</dbReference>
<keyword evidence="8" id="KW-1185">Reference proteome</keyword>
<evidence type="ECO:0000313" key="8">
    <source>
        <dbReference type="Proteomes" id="UP000024837"/>
    </source>
</evidence>
<dbReference type="PANTHER" id="PTHR46338">
    <property type="entry name" value="TRANSCRIPTION INITIATION FACTOR TFIID SUBUNIT 8"/>
    <property type="match status" value="1"/>
</dbReference>
<feature type="compositionally biased region" description="Basic and acidic residues" evidence="5">
    <location>
        <begin position="168"/>
        <end position="181"/>
    </location>
</feature>
<feature type="compositionally biased region" description="Polar residues" evidence="5">
    <location>
        <begin position="219"/>
        <end position="228"/>
    </location>
</feature>
<accession>W7I1B5</accession>
<evidence type="ECO:0000256" key="1">
    <source>
        <dbReference type="ARBA" id="ARBA00004123"/>
    </source>
</evidence>
<evidence type="ECO:0000256" key="3">
    <source>
        <dbReference type="ARBA" id="ARBA00023163"/>
    </source>
</evidence>
<reference evidence="7 8" key="1">
    <citation type="submission" date="2013-05" db="EMBL/GenBank/DDBJ databases">
        <title>Drechslerella stenobrocha genome reveals carnivorous origination and mechanical trapping mechanism of predatory fungi.</title>
        <authorList>
            <person name="Liu X."/>
            <person name="Zhang W."/>
            <person name="Liu K."/>
        </authorList>
    </citation>
    <scope>NUCLEOTIDE SEQUENCE [LARGE SCALE GENOMIC DNA]</scope>
    <source>
        <strain evidence="7 8">248</strain>
    </source>
</reference>
<dbReference type="GO" id="GO:0046982">
    <property type="term" value="F:protein heterodimerization activity"/>
    <property type="evidence" value="ECO:0007669"/>
    <property type="project" value="InterPro"/>
</dbReference>
<feature type="region of interest" description="Disordered" evidence="5">
    <location>
        <begin position="287"/>
        <end position="309"/>
    </location>
</feature>
<evidence type="ECO:0000256" key="5">
    <source>
        <dbReference type="SAM" id="MobiDB-lite"/>
    </source>
</evidence>
<feature type="region of interest" description="Disordered" evidence="5">
    <location>
        <begin position="151"/>
        <end position="181"/>
    </location>
</feature>
<feature type="region of interest" description="Disordered" evidence="5">
    <location>
        <begin position="219"/>
        <end position="241"/>
    </location>
</feature>
<dbReference type="Gene3D" id="1.10.20.10">
    <property type="entry name" value="Histone, subunit A"/>
    <property type="match status" value="1"/>
</dbReference>
<dbReference type="EMBL" id="KI966422">
    <property type="protein sequence ID" value="EWC45998.1"/>
    <property type="molecule type" value="Genomic_DNA"/>
</dbReference>
<evidence type="ECO:0000256" key="2">
    <source>
        <dbReference type="ARBA" id="ARBA00023015"/>
    </source>
</evidence>
<keyword evidence="3" id="KW-0804">Transcription</keyword>
<keyword evidence="2" id="KW-0805">Transcription regulation</keyword>
<evidence type="ECO:0000259" key="6">
    <source>
        <dbReference type="SMART" id="SM00576"/>
    </source>
</evidence>
<dbReference type="HOGENOM" id="CLU_048585_0_0_1"/>
<protein>
    <recommendedName>
        <fullName evidence="6">Bromodomain associated domain-containing protein</fullName>
    </recommendedName>
</protein>
<evidence type="ECO:0000313" key="7">
    <source>
        <dbReference type="EMBL" id="EWC45998.1"/>
    </source>
</evidence>
<dbReference type="PANTHER" id="PTHR46338:SF1">
    <property type="entry name" value="TRANSCRIPTION INITIATION FACTOR TFIID SUBUNIT 8"/>
    <property type="match status" value="1"/>
</dbReference>
<feature type="domain" description="Bromodomain associated" evidence="6">
    <location>
        <begin position="5"/>
        <end position="81"/>
    </location>
</feature>
<dbReference type="InterPro" id="IPR009072">
    <property type="entry name" value="Histone-fold"/>
</dbReference>
<dbReference type="SMART" id="SM00576">
    <property type="entry name" value="BTP"/>
    <property type="match status" value="1"/>
</dbReference>
<dbReference type="Proteomes" id="UP000024837">
    <property type="component" value="Unassembled WGS sequence"/>
</dbReference>
<gene>
    <name evidence="7" type="ORF">DRE_04791</name>
</gene>
<dbReference type="OrthoDB" id="5402929at2759"/>
<comment type="subcellular location">
    <subcellularLocation>
        <location evidence="1">Nucleus</location>
    </subcellularLocation>
</comment>
<dbReference type="AlphaFoldDB" id="W7I1B5"/>